<keyword evidence="3" id="KW-1185">Reference proteome</keyword>
<gene>
    <name evidence="2" type="ORF">SAMN05421665_2135</name>
</gene>
<dbReference type="PROSITE" id="PS51186">
    <property type="entry name" value="GNAT"/>
    <property type="match status" value="1"/>
</dbReference>
<dbReference type="STRING" id="287098.SAMN05421665_2135"/>
<dbReference type="OrthoDB" id="7365268at2"/>
<evidence type="ECO:0000313" key="3">
    <source>
        <dbReference type="Proteomes" id="UP000186997"/>
    </source>
</evidence>
<dbReference type="InterPro" id="IPR000182">
    <property type="entry name" value="GNAT_dom"/>
</dbReference>
<name>A0A1R3X4G6_9RHOB</name>
<dbReference type="SUPFAM" id="SSF55729">
    <property type="entry name" value="Acyl-CoA N-acyltransferases (Nat)"/>
    <property type="match status" value="1"/>
</dbReference>
<feature type="domain" description="N-acetyltransferase" evidence="1">
    <location>
        <begin position="145"/>
        <end position="279"/>
    </location>
</feature>
<protein>
    <submittedName>
        <fullName evidence="2">Acetyltransferase (GNAT) family protein</fullName>
    </submittedName>
</protein>
<dbReference type="GO" id="GO:0016747">
    <property type="term" value="F:acyltransferase activity, transferring groups other than amino-acyl groups"/>
    <property type="evidence" value="ECO:0007669"/>
    <property type="project" value="InterPro"/>
</dbReference>
<dbReference type="InterPro" id="IPR016181">
    <property type="entry name" value="Acyl_CoA_acyltransferase"/>
</dbReference>
<accession>A0A1R3X4G6</accession>
<keyword evidence="2" id="KW-0808">Transferase</keyword>
<dbReference type="Pfam" id="PF00583">
    <property type="entry name" value="Acetyltransf_1"/>
    <property type="match status" value="1"/>
</dbReference>
<reference evidence="3" key="1">
    <citation type="submission" date="2017-01" db="EMBL/GenBank/DDBJ databases">
        <authorList>
            <person name="Varghese N."/>
            <person name="Submissions S."/>
        </authorList>
    </citation>
    <scope>NUCLEOTIDE SEQUENCE [LARGE SCALE GENOMIC DNA]</scope>
    <source>
        <strain evidence="3">DSM 29591</strain>
    </source>
</reference>
<dbReference type="Proteomes" id="UP000186997">
    <property type="component" value="Unassembled WGS sequence"/>
</dbReference>
<evidence type="ECO:0000259" key="1">
    <source>
        <dbReference type="PROSITE" id="PS51186"/>
    </source>
</evidence>
<dbReference type="Gene3D" id="3.40.630.30">
    <property type="match status" value="1"/>
</dbReference>
<dbReference type="RefSeq" id="WP_076659507.1">
    <property type="nucleotide sequence ID" value="NZ_FTPR01000001.1"/>
</dbReference>
<sequence>MIPAVDADRPAIEAFLTRHITTSMFPLSNLRRYGMAGGHPRAMRFWLRWQAGALVDVLCISEEGMVFPQCPTSPWGDVKVVLHGHSIKGVLGDAAQVAALRTVLGLSGDPGLDTAEPLYALSLDDLVIPDVTGFRLAPLKDAPRALVVGWRRAYLEEVLPMPGEDNAMTAVKDIVGYIEADTHRVLYEGNTPVAMTGFNAVLPEAVQIGGVYTPPALRARGYARRAVALHLSQARDAGTKNASLFAASPQACKAYEAIGFRRTGDFRILIYQDPQVIYG</sequence>
<dbReference type="AlphaFoldDB" id="A0A1R3X4G6"/>
<evidence type="ECO:0000313" key="2">
    <source>
        <dbReference type="EMBL" id="SIT85751.1"/>
    </source>
</evidence>
<proteinExistence type="predicted"/>
<organism evidence="2 3">
    <name type="scientific">Yoonia rosea</name>
    <dbReference type="NCBI Taxonomy" id="287098"/>
    <lineage>
        <taxon>Bacteria</taxon>
        <taxon>Pseudomonadati</taxon>
        <taxon>Pseudomonadota</taxon>
        <taxon>Alphaproteobacteria</taxon>
        <taxon>Rhodobacterales</taxon>
        <taxon>Paracoccaceae</taxon>
        <taxon>Yoonia</taxon>
    </lineage>
</organism>
<dbReference type="EMBL" id="FTPR01000001">
    <property type="protein sequence ID" value="SIT85751.1"/>
    <property type="molecule type" value="Genomic_DNA"/>
</dbReference>